<dbReference type="PANTHER" id="PTHR12001">
    <property type="entry name" value="GERANYLGERANYL PYROPHOSPHATE SYNTHASE"/>
    <property type="match status" value="1"/>
</dbReference>
<dbReference type="SUPFAM" id="SSF48576">
    <property type="entry name" value="Terpenoid synthases"/>
    <property type="match status" value="1"/>
</dbReference>
<keyword evidence="3" id="KW-1185">Reference proteome</keyword>
<accession>A0ABP1PNU6</accession>
<feature type="compositionally biased region" description="Polar residues" evidence="1">
    <location>
        <begin position="58"/>
        <end position="72"/>
    </location>
</feature>
<evidence type="ECO:0000313" key="2">
    <source>
        <dbReference type="EMBL" id="CAL8070961.1"/>
    </source>
</evidence>
<dbReference type="Gene3D" id="1.10.600.10">
    <property type="entry name" value="Farnesyl Diphosphate Synthase"/>
    <property type="match status" value="1"/>
</dbReference>
<reference evidence="2 3" key="1">
    <citation type="submission" date="2024-08" db="EMBL/GenBank/DDBJ databases">
        <authorList>
            <person name="Cucini C."/>
            <person name="Frati F."/>
        </authorList>
    </citation>
    <scope>NUCLEOTIDE SEQUENCE [LARGE SCALE GENOMIC DNA]</scope>
</reference>
<dbReference type="Proteomes" id="UP001642540">
    <property type="component" value="Unassembled WGS sequence"/>
</dbReference>
<dbReference type="EMBL" id="CAXLJM020000004">
    <property type="protein sequence ID" value="CAL8070961.1"/>
    <property type="molecule type" value="Genomic_DNA"/>
</dbReference>
<organism evidence="2 3">
    <name type="scientific">Orchesella dallaii</name>
    <dbReference type="NCBI Taxonomy" id="48710"/>
    <lineage>
        <taxon>Eukaryota</taxon>
        <taxon>Metazoa</taxon>
        <taxon>Ecdysozoa</taxon>
        <taxon>Arthropoda</taxon>
        <taxon>Hexapoda</taxon>
        <taxon>Collembola</taxon>
        <taxon>Entomobryomorpha</taxon>
        <taxon>Entomobryoidea</taxon>
        <taxon>Orchesellidae</taxon>
        <taxon>Orchesellinae</taxon>
        <taxon>Orchesella</taxon>
    </lineage>
</organism>
<evidence type="ECO:0000256" key="1">
    <source>
        <dbReference type="SAM" id="MobiDB-lite"/>
    </source>
</evidence>
<protein>
    <recommendedName>
        <fullName evidence="4">Decaprenyl-diphosphate synthase subunit 2</fullName>
    </recommendedName>
</protein>
<proteinExistence type="predicted"/>
<name>A0ABP1PNU6_9HEXA</name>
<evidence type="ECO:0008006" key="4">
    <source>
        <dbReference type="Google" id="ProtNLM"/>
    </source>
</evidence>
<dbReference type="InterPro" id="IPR008949">
    <property type="entry name" value="Isoprenoid_synthase_dom_sf"/>
</dbReference>
<comment type="caution">
    <text evidence="2">The sequence shown here is derived from an EMBL/GenBank/DDBJ whole genome shotgun (WGS) entry which is preliminary data.</text>
</comment>
<evidence type="ECO:0000313" key="3">
    <source>
        <dbReference type="Proteomes" id="UP001642540"/>
    </source>
</evidence>
<gene>
    <name evidence="2" type="ORF">ODALV1_LOCUS1498</name>
</gene>
<feature type="region of interest" description="Disordered" evidence="1">
    <location>
        <begin position="49"/>
        <end position="72"/>
    </location>
</feature>
<sequence>MLRRLLLSVQKKLSQQFQPVTYYYTTPSVETVSTAHTSSSSKSIVYESSSPVMRNLPKPQQGQSSSSYSTLMSNAERCVDPGSVNYEEWNTNHRSQVVDLISLKKLLSSNPEMKKLVVKLAESLQEIGEVRHPFVHTAGDLFFGDSPPILTPGVLVLLISKLAGHRISASSSYAPKGDIYYSGAASDRQVLLARGIVLNAAAYELHRTVIETVESFADNTLDSSRVPALHQGNKMAILTGDMLVVNTVRSISAIENNRVFGLIMNTVADFSIAETQSTRPFKQLPNGKFRFTPPISTDFAESFLLAAGFRSAMLLAGHSKSVQDQASKLGRAVGALWKVNYDLDKYANSNVENKLEIENKEEMQQFLYETGVEASNLLVLRDGETNLTSVCKNVNETLLELIRYWAIAEPSER</sequence>
<dbReference type="PANTHER" id="PTHR12001:SF55">
    <property type="entry name" value="ALL TRANS-POLYPRENYL-DIPHOSPHATE SYNTHASE PDSS2"/>
    <property type="match status" value="1"/>
</dbReference>